<dbReference type="AlphaFoldDB" id="A0A383A8E4"/>
<feature type="non-terminal residue" evidence="3">
    <location>
        <position position="253"/>
    </location>
</feature>
<sequence>ADFVVFAKAQKMDFPFLSVLERESREQPCRPARGVNWFGAQSFCEAKGGRLPTEAEWEYAATMDVSGQQQKFRWPSGNKFPPIFGENEISGEMEFSEEEEDELLEEEDESEKEFPEDNLDDAELEKLIASDEGDLDDEALEKLLAEVDEETGTKEEPSEYLHRELVDVQKTFRGLNGLHGMLGNVWEWVGDWYSFYPKASQTHPVGPEKGFWKISRGGSYQNVDLQNENSEAVLLDPTLRNRAKPEETFAHLG</sequence>
<dbReference type="Gene3D" id="3.90.1580.10">
    <property type="entry name" value="paralog of FGE (formylglycine-generating enzyme)"/>
    <property type="match status" value="1"/>
</dbReference>
<organism evidence="3">
    <name type="scientific">marine metagenome</name>
    <dbReference type="NCBI Taxonomy" id="408172"/>
    <lineage>
        <taxon>unclassified sequences</taxon>
        <taxon>metagenomes</taxon>
        <taxon>ecological metagenomes</taxon>
    </lineage>
</organism>
<evidence type="ECO:0000313" key="3">
    <source>
        <dbReference type="EMBL" id="SVE04022.1"/>
    </source>
</evidence>
<dbReference type="Pfam" id="PF03781">
    <property type="entry name" value="FGE-sulfatase"/>
    <property type="match status" value="2"/>
</dbReference>
<proteinExistence type="predicted"/>
<accession>A0A383A8E4</accession>
<evidence type="ECO:0000256" key="1">
    <source>
        <dbReference type="SAM" id="MobiDB-lite"/>
    </source>
</evidence>
<dbReference type="PANTHER" id="PTHR23150:SF19">
    <property type="entry name" value="FORMYLGLYCINE-GENERATING ENZYME"/>
    <property type="match status" value="1"/>
</dbReference>
<dbReference type="InterPro" id="IPR051043">
    <property type="entry name" value="Sulfatase_Mod_Factor_Kinase"/>
</dbReference>
<evidence type="ECO:0000259" key="2">
    <source>
        <dbReference type="Pfam" id="PF03781"/>
    </source>
</evidence>
<feature type="non-terminal residue" evidence="3">
    <location>
        <position position="1"/>
    </location>
</feature>
<dbReference type="GO" id="GO:0120147">
    <property type="term" value="F:formylglycine-generating oxidase activity"/>
    <property type="evidence" value="ECO:0007669"/>
    <property type="project" value="TreeGrafter"/>
</dbReference>
<dbReference type="InterPro" id="IPR005532">
    <property type="entry name" value="SUMF_dom"/>
</dbReference>
<dbReference type="SUPFAM" id="SSF56436">
    <property type="entry name" value="C-type lectin-like"/>
    <property type="match status" value="1"/>
</dbReference>
<feature type="domain" description="Sulfatase-modifying factor enzyme-like" evidence="2">
    <location>
        <begin position="166"/>
        <end position="224"/>
    </location>
</feature>
<dbReference type="InterPro" id="IPR016187">
    <property type="entry name" value="CTDL_fold"/>
</dbReference>
<dbReference type="EMBL" id="UINC01190056">
    <property type="protein sequence ID" value="SVE04022.1"/>
    <property type="molecule type" value="Genomic_DNA"/>
</dbReference>
<dbReference type="PANTHER" id="PTHR23150">
    <property type="entry name" value="SULFATASE MODIFYING FACTOR 1, 2"/>
    <property type="match status" value="1"/>
</dbReference>
<feature type="region of interest" description="Disordered" evidence="1">
    <location>
        <begin position="90"/>
        <end position="118"/>
    </location>
</feature>
<feature type="domain" description="Sulfatase-modifying factor enzyme-like" evidence="2">
    <location>
        <begin position="24"/>
        <end position="93"/>
    </location>
</feature>
<gene>
    <name evidence="3" type="ORF">METZ01_LOCUS456876</name>
</gene>
<name>A0A383A8E4_9ZZZZ</name>
<reference evidence="3" key="1">
    <citation type="submission" date="2018-05" db="EMBL/GenBank/DDBJ databases">
        <authorList>
            <person name="Lanie J.A."/>
            <person name="Ng W.-L."/>
            <person name="Kazmierczak K.M."/>
            <person name="Andrzejewski T.M."/>
            <person name="Davidsen T.M."/>
            <person name="Wayne K.J."/>
            <person name="Tettelin H."/>
            <person name="Glass J.I."/>
            <person name="Rusch D."/>
            <person name="Podicherti R."/>
            <person name="Tsui H.-C.T."/>
            <person name="Winkler M.E."/>
        </authorList>
    </citation>
    <scope>NUCLEOTIDE SEQUENCE</scope>
</reference>
<protein>
    <recommendedName>
        <fullName evidence="2">Sulfatase-modifying factor enzyme-like domain-containing protein</fullName>
    </recommendedName>
</protein>
<dbReference type="InterPro" id="IPR042095">
    <property type="entry name" value="SUMF_sf"/>
</dbReference>